<evidence type="ECO:0000313" key="7">
    <source>
        <dbReference type="EMBL" id="MFD1781599.1"/>
    </source>
</evidence>
<name>A0ABW4MWP5_9BACI</name>
<evidence type="ECO:0000256" key="2">
    <source>
        <dbReference type="ARBA" id="ARBA00023002"/>
    </source>
</evidence>
<dbReference type="RefSeq" id="WP_388042010.1">
    <property type="nucleotide sequence ID" value="NZ_JBHUEK010000034.1"/>
</dbReference>
<protein>
    <submittedName>
        <fullName evidence="7">C-terminal binding protein</fullName>
    </submittedName>
</protein>
<feature type="domain" description="D-isomer specific 2-hydroxyacid dehydrogenase NAD-binding" evidence="6">
    <location>
        <begin position="111"/>
        <end position="287"/>
    </location>
</feature>
<dbReference type="InterPro" id="IPR043322">
    <property type="entry name" value="CtBP"/>
</dbReference>
<dbReference type="SUPFAM" id="SSF52283">
    <property type="entry name" value="Formate/glycerate dehydrogenase catalytic domain-like"/>
    <property type="match status" value="1"/>
</dbReference>
<evidence type="ECO:0000313" key="8">
    <source>
        <dbReference type="Proteomes" id="UP001597227"/>
    </source>
</evidence>
<keyword evidence="3" id="KW-0520">NAD</keyword>
<dbReference type="EMBL" id="JBHUEK010000034">
    <property type="protein sequence ID" value="MFD1781599.1"/>
    <property type="molecule type" value="Genomic_DNA"/>
</dbReference>
<dbReference type="InterPro" id="IPR036291">
    <property type="entry name" value="NAD(P)-bd_dom_sf"/>
</dbReference>
<dbReference type="InterPro" id="IPR050418">
    <property type="entry name" value="D-iso_2-hydroxyacid_DH_PdxB"/>
</dbReference>
<dbReference type="CDD" id="cd05299">
    <property type="entry name" value="CtBP_dh"/>
    <property type="match status" value="1"/>
</dbReference>
<gene>
    <name evidence="7" type="ORF">ACFSFW_23410</name>
</gene>
<dbReference type="PROSITE" id="PS00671">
    <property type="entry name" value="D_2_HYDROXYACID_DH_3"/>
    <property type="match status" value="1"/>
</dbReference>
<evidence type="ECO:0000256" key="1">
    <source>
        <dbReference type="ARBA" id="ARBA00005854"/>
    </source>
</evidence>
<dbReference type="SUPFAM" id="SSF51735">
    <property type="entry name" value="NAD(P)-binding Rossmann-fold domains"/>
    <property type="match status" value="1"/>
</dbReference>
<dbReference type="Proteomes" id="UP001597227">
    <property type="component" value="Unassembled WGS sequence"/>
</dbReference>
<dbReference type="Gene3D" id="3.40.50.720">
    <property type="entry name" value="NAD(P)-binding Rossmann-like Domain"/>
    <property type="match status" value="2"/>
</dbReference>
<dbReference type="Pfam" id="PF02826">
    <property type="entry name" value="2-Hacid_dh_C"/>
    <property type="match status" value="1"/>
</dbReference>
<evidence type="ECO:0000259" key="6">
    <source>
        <dbReference type="Pfam" id="PF02826"/>
    </source>
</evidence>
<dbReference type="InterPro" id="IPR006139">
    <property type="entry name" value="D-isomer_2_OHA_DH_cat_dom"/>
</dbReference>
<dbReference type="Pfam" id="PF00389">
    <property type="entry name" value="2-Hacid_dh"/>
    <property type="match status" value="1"/>
</dbReference>
<evidence type="ECO:0000259" key="5">
    <source>
        <dbReference type="Pfam" id="PF00389"/>
    </source>
</evidence>
<dbReference type="InterPro" id="IPR006140">
    <property type="entry name" value="D-isomer_DH_NAD-bd"/>
</dbReference>
<comment type="caution">
    <text evidence="7">The sequence shown here is derived from an EMBL/GenBank/DDBJ whole genome shotgun (WGS) entry which is preliminary data.</text>
</comment>
<dbReference type="PANTHER" id="PTHR43761:SF1">
    <property type="entry name" value="D-ISOMER SPECIFIC 2-HYDROXYACID DEHYDROGENASE CATALYTIC DOMAIN-CONTAINING PROTEIN-RELATED"/>
    <property type="match status" value="1"/>
</dbReference>
<comment type="similarity">
    <text evidence="1 4">Belongs to the D-isomer specific 2-hydroxyacid dehydrogenase family.</text>
</comment>
<reference evidence="8" key="1">
    <citation type="journal article" date="2019" name="Int. J. Syst. Evol. Microbiol.">
        <title>The Global Catalogue of Microorganisms (GCM) 10K type strain sequencing project: providing services to taxonomists for standard genome sequencing and annotation.</title>
        <authorList>
            <consortium name="The Broad Institute Genomics Platform"/>
            <consortium name="The Broad Institute Genome Sequencing Center for Infectious Disease"/>
            <person name="Wu L."/>
            <person name="Ma J."/>
        </authorList>
    </citation>
    <scope>NUCLEOTIDE SEQUENCE [LARGE SCALE GENOMIC DNA]</scope>
    <source>
        <strain evidence="8">CCUG 15531</strain>
    </source>
</reference>
<keyword evidence="8" id="KW-1185">Reference proteome</keyword>
<organism evidence="7 8">
    <name type="scientific">Fredinandcohnia salidurans</name>
    <dbReference type="NCBI Taxonomy" id="2595041"/>
    <lineage>
        <taxon>Bacteria</taxon>
        <taxon>Bacillati</taxon>
        <taxon>Bacillota</taxon>
        <taxon>Bacilli</taxon>
        <taxon>Bacillales</taxon>
        <taxon>Bacillaceae</taxon>
        <taxon>Fredinandcohnia</taxon>
    </lineage>
</organism>
<sequence>MGKWRILITDYEFNDLSIEEKVLSKLGNVEIIKGQCNTEDQVIHLARDVDGIINQYAPIGEKVINSLEYCKVISRYGVGVDTIDLAAASSKGIYVTNVPDYGVEEVSNHALALLLSWSRKITQLNNYVKKGVWDFKLGMPISRYSNQTLGVIGFGRIPRSFVKKAKAFGFNIIVHDPFVPDDVIIAEGATPDSLDGVLVQSDYISVHVPLTKETTHLFNREKFKLMKKNAVIINTARGAIINEQDLLDALLAKEIAGAAIDVLETEPIHHDHPLLSLDNVIITPHTAWYSEEAMIELRTKTAQNIVDVLENKQISYLVNKEIINIGKEHEKIES</sequence>
<dbReference type="InterPro" id="IPR029753">
    <property type="entry name" value="D-isomer_DH_CS"/>
</dbReference>
<evidence type="ECO:0000256" key="4">
    <source>
        <dbReference type="RuleBase" id="RU003719"/>
    </source>
</evidence>
<keyword evidence="2 4" id="KW-0560">Oxidoreductase</keyword>
<feature type="domain" description="D-isomer specific 2-hydroxyacid dehydrogenase catalytic" evidence="5">
    <location>
        <begin position="21"/>
        <end position="319"/>
    </location>
</feature>
<accession>A0ABW4MWP5</accession>
<evidence type="ECO:0000256" key="3">
    <source>
        <dbReference type="ARBA" id="ARBA00023027"/>
    </source>
</evidence>
<proteinExistence type="inferred from homology"/>
<dbReference type="PANTHER" id="PTHR43761">
    <property type="entry name" value="D-ISOMER SPECIFIC 2-HYDROXYACID DEHYDROGENASE FAMILY PROTEIN (AFU_ORTHOLOGUE AFUA_1G13630)"/>
    <property type="match status" value="1"/>
</dbReference>